<proteinExistence type="inferred from homology"/>
<dbReference type="RefSeq" id="WP_141443504.1">
    <property type="nucleotide sequence ID" value="NZ_CP038231.1"/>
</dbReference>
<dbReference type="AlphaFoldDB" id="A0A4Y6UBE3"/>
<dbReference type="SFLD" id="SFLDS00003">
    <property type="entry name" value="Haloacid_Dehalogenase"/>
    <property type="match status" value="1"/>
</dbReference>
<comment type="pathway">
    <text evidence="2">Organic acid metabolism; glycolate biosynthesis; glycolate from 2-phosphoglycolate: step 1/1.</text>
</comment>
<dbReference type="OrthoDB" id="9793014at2"/>
<dbReference type="GO" id="GO:0008967">
    <property type="term" value="F:phosphoglycolate phosphatase activity"/>
    <property type="evidence" value="ECO:0007669"/>
    <property type="project" value="UniProtKB-EC"/>
</dbReference>
<dbReference type="PANTHER" id="PTHR43434">
    <property type="entry name" value="PHOSPHOGLYCOLATE PHOSPHATASE"/>
    <property type="match status" value="1"/>
</dbReference>
<dbReference type="Proteomes" id="UP000318709">
    <property type="component" value="Chromosome"/>
</dbReference>
<dbReference type="InterPro" id="IPR023198">
    <property type="entry name" value="PGP-like_dom2"/>
</dbReference>
<dbReference type="Pfam" id="PF13419">
    <property type="entry name" value="HAD_2"/>
    <property type="match status" value="1"/>
</dbReference>
<protein>
    <recommendedName>
        <fullName evidence="4">phosphoglycolate phosphatase</fullName>
        <ecNumber evidence="4">3.1.3.18</ecNumber>
    </recommendedName>
</protein>
<dbReference type="Gene3D" id="1.10.150.240">
    <property type="entry name" value="Putative phosphatase, domain 2"/>
    <property type="match status" value="1"/>
</dbReference>
<dbReference type="GO" id="GO:0006281">
    <property type="term" value="P:DNA repair"/>
    <property type="evidence" value="ECO:0007669"/>
    <property type="project" value="TreeGrafter"/>
</dbReference>
<dbReference type="InterPro" id="IPR041492">
    <property type="entry name" value="HAD_2"/>
</dbReference>
<evidence type="ECO:0000256" key="1">
    <source>
        <dbReference type="ARBA" id="ARBA00000830"/>
    </source>
</evidence>
<gene>
    <name evidence="5" type="ORF">E3E12_05935</name>
</gene>
<dbReference type="EMBL" id="CP038231">
    <property type="protein sequence ID" value="QDH13796.1"/>
    <property type="molecule type" value="Genomic_DNA"/>
</dbReference>
<comment type="catalytic activity">
    <reaction evidence="1">
        <text>2-phosphoglycolate + H2O = glycolate + phosphate</text>
        <dbReference type="Rhea" id="RHEA:14369"/>
        <dbReference type="ChEBI" id="CHEBI:15377"/>
        <dbReference type="ChEBI" id="CHEBI:29805"/>
        <dbReference type="ChEBI" id="CHEBI:43474"/>
        <dbReference type="ChEBI" id="CHEBI:58033"/>
        <dbReference type="EC" id="3.1.3.18"/>
    </reaction>
</comment>
<dbReference type="InterPro" id="IPR036412">
    <property type="entry name" value="HAD-like_sf"/>
</dbReference>
<evidence type="ECO:0000313" key="6">
    <source>
        <dbReference type="Proteomes" id="UP000318709"/>
    </source>
</evidence>
<evidence type="ECO:0000256" key="2">
    <source>
        <dbReference type="ARBA" id="ARBA00004818"/>
    </source>
</evidence>
<keyword evidence="6" id="KW-1185">Reference proteome</keyword>
<keyword evidence="5" id="KW-0378">Hydrolase</keyword>
<dbReference type="InterPro" id="IPR023214">
    <property type="entry name" value="HAD_sf"/>
</dbReference>
<evidence type="ECO:0000256" key="4">
    <source>
        <dbReference type="ARBA" id="ARBA00013078"/>
    </source>
</evidence>
<dbReference type="InterPro" id="IPR050155">
    <property type="entry name" value="HAD-like_hydrolase_sf"/>
</dbReference>
<dbReference type="SUPFAM" id="SSF56784">
    <property type="entry name" value="HAD-like"/>
    <property type="match status" value="1"/>
</dbReference>
<evidence type="ECO:0000313" key="5">
    <source>
        <dbReference type="EMBL" id="QDH13796.1"/>
    </source>
</evidence>
<dbReference type="KEGG" id="swf:E3E12_05935"/>
<name>A0A4Y6UBE3_9PROT</name>
<accession>A0A4Y6UBE3</accession>
<reference evidence="5 6" key="1">
    <citation type="submission" date="2019-03" db="EMBL/GenBank/DDBJ databases">
        <title>The complete genome sequence of Swingsia_sp. F3b2 LMG30590(T).</title>
        <authorList>
            <person name="Chua K.-O."/>
            <person name="Chan K.-G."/>
            <person name="See-Too W.-S."/>
        </authorList>
    </citation>
    <scope>NUCLEOTIDE SEQUENCE [LARGE SCALE GENOMIC DNA]</scope>
    <source>
        <strain evidence="5 6">F3b2</strain>
    </source>
</reference>
<organism evidence="5 6">
    <name type="scientific">Formicincola oecophyllae</name>
    <dbReference type="NCBI Taxonomy" id="2558361"/>
    <lineage>
        <taxon>Bacteria</taxon>
        <taxon>Pseudomonadati</taxon>
        <taxon>Pseudomonadota</taxon>
        <taxon>Alphaproteobacteria</taxon>
        <taxon>Acetobacterales</taxon>
        <taxon>Acetobacteraceae</taxon>
        <taxon>Formicincola</taxon>
    </lineage>
</organism>
<dbReference type="Gene3D" id="3.40.50.1000">
    <property type="entry name" value="HAD superfamily/HAD-like"/>
    <property type="match status" value="1"/>
</dbReference>
<dbReference type="PANTHER" id="PTHR43434:SF1">
    <property type="entry name" value="PHOSPHOGLYCOLATE PHOSPHATASE"/>
    <property type="match status" value="1"/>
</dbReference>
<dbReference type="SFLD" id="SFLDG01129">
    <property type="entry name" value="C1.5:_HAD__Beta-PGM__Phosphata"/>
    <property type="match status" value="1"/>
</dbReference>
<sequence length="241" mass="26342">MSTTPPTNPSQPKVFMLYPTLLLDYDGTLSNTGPAILHAMNTVLAQHGCPPLTTLQGETLLSGSKRLYLFFVDLIAGCDVTEAKKLEADYMVLYERFSTTEVQLFPGVGESVRRLHQSGRRLIVTSNKRQNVLEAELARFGLVPFMAAIIGTTPTSPRKPSRDVWTERVLKLFPGLAPSEVLCVGDTAADIQFADVVPSACCWAMYGYGNHAQCEALHPRYSIARFPALLPILGLGELGQS</sequence>
<dbReference type="EC" id="3.1.3.18" evidence="4"/>
<evidence type="ECO:0000256" key="3">
    <source>
        <dbReference type="ARBA" id="ARBA00006171"/>
    </source>
</evidence>
<comment type="similarity">
    <text evidence="3">Belongs to the HAD-like hydrolase superfamily. CbbY/CbbZ/Gph/YieH family.</text>
</comment>